<dbReference type="FunFam" id="3.40.50.2000:FF:000056">
    <property type="entry name" value="Glycosyltransferase"/>
    <property type="match status" value="1"/>
</dbReference>
<evidence type="ECO:0000313" key="5">
    <source>
        <dbReference type="EMBL" id="KMS96385.1"/>
    </source>
</evidence>
<dbReference type="InterPro" id="IPR035595">
    <property type="entry name" value="UDP_glycos_trans_CS"/>
</dbReference>
<keyword evidence="6" id="KW-1185">Reference proteome</keyword>
<dbReference type="OrthoDB" id="5835829at2759"/>
<accession>A0A0J8DZU5</accession>
<dbReference type="Proteomes" id="UP000035740">
    <property type="component" value="Unassembled WGS sequence"/>
</dbReference>
<dbReference type="eggNOG" id="KOG1192">
    <property type="taxonomic scope" value="Eukaryota"/>
</dbReference>
<dbReference type="OMA" id="CWPHYVD"/>
<evidence type="ECO:0000256" key="1">
    <source>
        <dbReference type="ARBA" id="ARBA00009995"/>
    </source>
</evidence>
<evidence type="ECO:0000256" key="4">
    <source>
        <dbReference type="RuleBase" id="RU362057"/>
    </source>
</evidence>
<proteinExistence type="inferred from homology"/>
<organism evidence="5 6">
    <name type="scientific">Beta vulgaris subsp. vulgaris</name>
    <name type="common">Beet</name>
    <dbReference type="NCBI Taxonomy" id="3555"/>
    <lineage>
        <taxon>Eukaryota</taxon>
        <taxon>Viridiplantae</taxon>
        <taxon>Streptophyta</taxon>
        <taxon>Embryophyta</taxon>
        <taxon>Tracheophyta</taxon>
        <taxon>Spermatophyta</taxon>
        <taxon>Magnoliopsida</taxon>
        <taxon>eudicotyledons</taxon>
        <taxon>Gunneridae</taxon>
        <taxon>Pentapetalae</taxon>
        <taxon>Caryophyllales</taxon>
        <taxon>Chenopodiaceae</taxon>
        <taxon>Betoideae</taxon>
        <taxon>Beta</taxon>
    </lineage>
</organism>
<dbReference type="Gene3D" id="3.40.50.2000">
    <property type="entry name" value="Glycogen Phosphorylase B"/>
    <property type="match status" value="2"/>
</dbReference>
<dbReference type="CDD" id="cd03784">
    <property type="entry name" value="GT1_Gtf-like"/>
    <property type="match status" value="1"/>
</dbReference>
<dbReference type="PANTHER" id="PTHR11926">
    <property type="entry name" value="GLUCOSYL/GLUCURONOSYL TRANSFERASES"/>
    <property type="match status" value="1"/>
</dbReference>
<keyword evidence="2 3" id="KW-0808">Transferase</keyword>
<dbReference type="PANTHER" id="PTHR11926:SF1392">
    <property type="entry name" value="GLYCOSYLTRANSFERASE"/>
    <property type="match status" value="1"/>
</dbReference>
<dbReference type="EC" id="2.4.1.-" evidence="4"/>
<sequence>MEIEPQLLGSSNPPHILIFPLPMQGPVNSMLKLAELLILSADNIHATFLTTDVVYHQLIVSARAKERFDRNPRFSFRTFSDGLPNDHPRGGDKFLEMLDAVKAVSHPIVREIVSSGDTHTSSSETNQTLEVVLSPLVTCIVSDGLYNFALDVGNEVGIPVFYFETMSPSCLWVYLCLPKLVEAGEVPFTENSDLDALLVNVPGMDGYLRRRDLPDFCRARDATDDIMLQRVLGQVQQMQRAQGIILNTFEDLDSHLLSYMRSHCSIPIYTIGPLHSSLKERLQANALSSNQPFVYSDHSNSLWQEDRNCMAWLDKQPLRSVIFCSFGSQVVITKEQLTEFLHGLVDSKTLFLWMNRPGSVIGLEENYEMLEKQVLMHGDLLKGIKKNGCIVSWVPQVEVLSHPAIGGFLTHGGWNSVIESVVAGVPMVCWPHYVDQLVNSRLATEVWKLGVDIKDSCNRAIVEKVVRDIMCLRRDELLENATKMANLASTSVQKGGTSYESMKNLIKDMESLTSQI</sequence>
<gene>
    <name evidence="5" type="ORF">BVRB_9g225610</name>
</gene>
<keyword evidence="3" id="KW-0328">Glycosyltransferase</keyword>
<dbReference type="PROSITE" id="PS00375">
    <property type="entry name" value="UDPGT"/>
    <property type="match status" value="1"/>
</dbReference>
<dbReference type="Pfam" id="PF00201">
    <property type="entry name" value="UDPGT"/>
    <property type="match status" value="1"/>
</dbReference>
<dbReference type="EMBL" id="KQ090383">
    <property type="protein sequence ID" value="KMS96385.1"/>
    <property type="molecule type" value="Genomic_DNA"/>
</dbReference>
<dbReference type="GO" id="GO:0080043">
    <property type="term" value="F:quercetin 3-O-glucosyltransferase activity"/>
    <property type="evidence" value="ECO:0007669"/>
    <property type="project" value="TreeGrafter"/>
</dbReference>
<reference evidence="5 6" key="1">
    <citation type="journal article" date="2014" name="Nature">
        <title>The genome of the recently domesticated crop plant sugar beet (Beta vulgaris).</title>
        <authorList>
            <person name="Dohm J.C."/>
            <person name="Minoche A.E."/>
            <person name="Holtgrawe D."/>
            <person name="Capella-Gutierrez S."/>
            <person name="Zakrzewski F."/>
            <person name="Tafer H."/>
            <person name="Rupp O."/>
            <person name="Sorensen T.R."/>
            <person name="Stracke R."/>
            <person name="Reinhardt R."/>
            <person name="Goesmann A."/>
            <person name="Kraft T."/>
            <person name="Schulz B."/>
            <person name="Stadler P.F."/>
            <person name="Schmidt T."/>
            <person name="Gabaldon T."/>
            <person name="Lehrach H."/>
            <person name="Weisshaar B."/>
            <person name="Himmelbauer H."/>
        </authorList>
    </citation>
    <scope>NUCLEOTIDE SEQUENCE [LARGE SCALE GENOMIC DNA]</scope>
    <source>
        <tissue evidence="5">Taproot</tissue>
    </source>
</reference>
<protein>
    <recommendedName>
        <fullName evidence="4">Glycosyltransferase</fullName>
        <ecNumber evidence="4">2.4.1.-</ecNumber>
    </recommendedName>
</protein>
<dbReference type="Gramene" id="KMS96385">
    <property type="protein sequence ID" value="KMS96385"/>
    <property type="gene ID" value="BVRB_9g225610"/>
</dbReference>
<dbReference type="KEGG" id="bvg:104883256"/>
<dbReference type="GO" id="GO:0080044">
    <property type="term" value="F:quercetin 7-O-glucosyltransferase activity"/>
    <property type="evidence" value="ECO:0007669"/>
    <property type="project" value="TreeGrafter"/>
</dbReference>
<dbReference type="SUPFAM" id="SSF53756">
    <property type="entry name" value="UDP-Glycosyltransferase/glycogen phosphorylase"/>
    <property type="match status" value="1"/>
</dbReference>
<dbReference type="AlphaFoldDB" id="A0A0J8DZU5"/>
<evidence type="ECO:0000256" key="2">
    <source>
        <dbReference type="ARBA" id="ARBA00022679"/>
    </source>
</evidence>
<evidence type="ECO:0000256" key="3">
    <source>
        <dbReference type="RuleBase" id="RU003718"/>
    </source>
</evidence>
<evidence type="ECO:0000313" key="6">
    <source>
        <dbReference type="Proteomes" id="UP000035740"/>
    </source>
</evidence>
<dbReference type="InterPro" id="IPR002213">
    <property type="entry name" value="UDP_glucos_trans"/>
</dbReference>
<comment type="similarity">
    <text evidence="1 3">Belongs to the UDP-glycosyltransferase family.</text>
</comment>
<name>A0A0J8DZU5_BETVV</name>